<keyword evidence="3" id="KW-0560">Oxidoreductase</keyword>
<comment type="caution">
    <text evidence="3">The sequence shown here is derived from an EMBL/GenBank/DDBJ whole genome shotgun (WGS) entry which is preliminary data.</text>
</comment>
<reference evidence="4" key="1">
    <citation type="journal article" date="2020" name="Int. J. Syst. Evol. Microbiol.">
        <title>Alteromonas alba sp. nov., a marine bacterium isolated from the seawater of the West Pacific Ocean.</title>
        <authorList>
            <person name="Sun C."/>
            <person name="Wu Y.-H."/>
            <person name="Xamxidin M."/>
            <person name="Cheng H."/>
            <person name="Xu X.-W."/>
        </authorList>
    </citation>
    <scope>NUCLEOTIDE SEQUENCE [LARGE SCALE GENOMIC DNA]</scope>
    <source>
        <strain evidence="4">190</strain>
    </source>
</reference>
<feature type="transmembrane region" description="Helical" evidence="1">
    <location>
        <begin position="124"/>
        <end position="144"/>
    </location>
</feature>
<accession>A0A2S9VFP2</accession>
<evidence type="ECO:0000313" key="4">
    <source>
        <dbReference type="Proteomes" id="UP000238949"/>
    </source>
</evidence>
<protein>
    <submittedName>
        <fullName evidence="3">Antibiotic biosynthesis monooxygenase</fullName>
    </submittedName>
</protein>
<feature type="transmembrane region" description="Helical" evidence="1">
    <location>
        <begin position="150"/>
        <end position="170"/>
    </location>
</feature>
<sequence length="187" mass="21441">MNTPSQQPVTVIVSRRVKPEAVTAFESLSDEMSRRASEFDGYMGATLFRPVSPEDPEYRMIFKFADEARLAVWESSAERTEMLEKLEALLISPTEREKVSGLVTWFSLPSQNPVTPPPRYKMTIVSWLALYPAATLIFWLFGPWLAAIPLLLRTLLVTAVLMILMSYVLMPFMTKRFAFWLFGRQHS</sequence>
<dbReference type="Gene3D" id="3.30.70.100">
    <property type="match status" value="1"/>
</dbReference>
<keyword evidence="1" id="KW-0812">Transmembrane</keyword>
<organism evidence="3 4">
    <name type="scientific">Alteromonas alba</name>
    <dbReference type="NCBI Taxonomy" id="2079529"/>
    <lineage>
        <taxon>Bacteria</taxon>
        <taxon>Pseudomonadati</taxon>
        <taxon>Pseudomonadota</taxon>
        <taxon>Gammaproteobacteria</taxon>
        <taxon>Alteromonadales</taxon>
        <taxon>Alteromonadaceae</taxon>
        <taxon>Alteromonas/Salinimonas group</taxon>
        <taxon>Alteromonas</taxon>
    </lineage>
</organism>
<keyword evidence="1" id="KW-0472">Membrane</keyword>
<dbReference type="PROSITE" id="PS51725">
    <property type="entry name" value="ABM"/>
    <property type="match status" value="1"/>
</dbReference>
<dbReference type="EMBL" id="PVNP01000013">
    <property type="protein sequence ID" value="PRO75288.1"/>
    <property type="molecule type" value="Genomic_DNA"/>
</dbReference>
<keyword evidence="4" id="KW-1185">Reference proteome</keyword>
<gene>
    <name evidence="3" type="ORF">C6Y40_02020</name>
</gene>
<dbReference type="InterPro" id="IPR007138">
    <property type="entry name" value="ABM_dom"/>
</dbReference>
<dbReference type="Pfam" id="PF03992">
    <property type="entry name" value="ABM"/>
    <property type="match status" value="1"/>
</dbReference>
<keyword evidence="1" id="KW-1133">Transmembrane helix</keyword>
<dbReference type="PANTHER" id="PTHR40057">
    <property type="entry name" value="SLR1162 PROTEIN"/>
    <property type="match status" value="1"/>
</dbReference>
<dbReference type="InterPro" id="IPR011008">
    <property type="entry name" value="Dimeric_a/b-barrel"/>
</dbReference>
<dbReference type="AlphaFoldDB" id="A0A2S9VFP2"/>
<dbReference type="OrthoDB" id="1494254at2"/>
<evidence type="ECO:0000256" key="1">
    <source>
        <dbReference type="SAM" id="Phobius"/>
    </source>
</evidence>
<feature type="domain" description="ABM" evidence="2">
    <location>
        <begin position="9"/>
        <end position="98"/>
    </location>
</feature>
<keyword evidence="3" id="KW-0503">Monooxygenase</keyword>
<dbReference type="InterPro" id="IPR038762">
    <property type="entry name" value="ABM_predict"/>
</dbReference>
<dbReference type="GO" id="GO:0004497">
    <property type="term" value="F:monooxygenase activity"/>
    <property type="evidence" value="ECO:0007669"/>
    <property type="project" value="UniProtKB-KW"/>
</dbReference>
<evidence type="ECO:0000313" key="3">
    <source>
        <dbReference type="EMBL" id="PRO75288.1"/>
    </source>
</evidence>
<dbReference type="PANTHER" id="PTHR40057:SF1">
    <property type="entry name" value="SLR1162 PROTEIN"/>
    <property type="match status" value="1"/>
</dbReference>
<dbReference type="RefSeq" id="WP_105933094.1">
    <property type="nucleotide sequence ID" value="NZ_PVNP01000013.1"/>
</dbReference>
<dbReference type="Proteomes" id="UP000238949">
    <property type="component" value="Unassembled WGS sequence"/>
</dbReference>
<proteinExistence type="predicted"/>
<name>A0A2S9VFP2_9ALTE</name>
<evidence type="ECO:0000259" key="2">
    <source>
        <dbReference type="PROSITE" id="PS51725"/>
    </source>
</evidence>
<dbReference type="SUPFAM" id="SSF54909">
    <property type="entry name" value="Dimeric alpha+beta barrel"/>
    <property type="match status" value="1"/>
</dbReference>